<evidence type="ECO:0000256" key="1">
    <source>
        <dbReference type="SAM" id="SignalP"/>
    </source>
</evidence>
<comment type="caution">
    <text evidence="2">The sequence shown here is derived from an EMBL/GenBank/DDBJ whole genome shotgun (WGS) entry which is preliminary data.</text>
</comment>
<sequence length="380" mass="42199">MMRLLFALLLSTMFSSTACAQSIYVLSPVGENETSDILGGNSALKASNFYDFMKNNWKVPTVEPINKDGVISNLEELIPSDVIVVPELVTVHTSQKRGSAYDYQRQRTSTTNPLEVTVNPSEDSVFIYAFNKDGKLIYPLVPIPSGDGTAYTSIYRIQAFQEHSNFKSFFQPLVSNTDIDINGTYSKDQPNMNPPNALTFRGRIAGKYSLTLAVQLDSIFIPNSTPVNVKALASKIVTRTVEVNVVDGPETIDQLLFNSAKDLSEPGLSKSFGFKMKENDILEVSLSGRQFRKEWDGKEYRDNGSMNVMLKQASWNYSNTEQKPEAPYDADLIFIRKLTADGSSVLIMSNKLPPGATEGEGKMTIDAHGRRFNINVRVVK</sequence>
<keyword evidence="1" id="KW-0732">Signal</keyword>
<evidence type="ECO:0000313" key="2">
    <source>
        <dbReference type="EMBL" id="PKA73730.1"/>
    </source>
</evidence>
<gene>
    <name evidence="2" type="ORF">ATI14_0470</name>
</gene>
<reference evidence="2 3" key="1">
    <citation type="submission" date="2017-11" db="EMBL/GenBank/DDBJ databases">
        <title>Genome sequencing of a diverse group of Pseudomonas species.</title>
        <authorList>
            <person name="Loper J."/>
        </authorList>
    </citation>
    <scope>NUCLEOTIDE SEQUENCE [LARGE SCALE GENOMIC DNA]</scope>
    <source>
        <strain evidence="2 3">NCPPB 2192</strain>
    </source>
</reference>
<feature type="signal peptide" evidence="1">
    <location>
        <begin position="1"/>
        <end position="20"/>
    </location>
</feature>
<dbReference type="EMBL" id="PHHD01000001">
    <property type="protein sequence ID" value="PKA73730.1"/>
    <property type="molecule type" value="Genomic_DNA"/>
</dbReference>
<evidence type="ECO:0000313" key="3">
    <source>
        <dbReference type="Proteomes" id="UP000232891"/>
    </source>
</evidence>
<protein>
    <submittedName>
        <fullName evidence="2">Uncharacterized protein</fullName>
    </submittedName>
</protein>
<dbReference type="GeneID" id="55843836"/>
<dbReference type="PROSITE" id="PS51257">
    <property type="entry name" value="PROKAR_LIPOPROTEIN"/>
    <property type="match status" value="1"/>
</dbReference>
<organism evidence="2 3">
    <name type="scientific">Pseudomonas tolaasii NCPPB 2192</name>
    <dbReference type="NCBI Taxonomy" id="564423"/>
    <lineage>
        <taxon>Bacteria</taxon>
        <taxon>Pseudomonadati</taxon>
        <taxon>Pseudomonadota</taxon>
        <taxon>Gammaproteobacteria</taxon>
        <taxon>Pseudomonadales</taxon>
        <taxon>Pseudomonadaceae</taxon>
        <taxon>Pseudomonas</taxon>
    </lineage>
</organism>
<dbReference type="RefSeq" id="WP_080520230.1">
    <property type="nucleotide sequence ID" value="NZ_PHHD01000001.1"/>
</dbReference>
<name>A0ABX4QAA7_PSETO</name>
<proteinExistence type="predicted"/>
<keyword evidence="3" id="KW-1185">Reference proteome</keyword>
<feature type="chain" id="PRO_5046601192" evidence="1">
    <location>
        <begin position="21"/>
        <end position="380"/>
    </location>
</feature>
<accession>A0ABX4QAA7</accession>
<dbReference type="Proteomes" id="UP000232891">
    <property type="component" value="Unassembled WGS sequence"/>
</dbReference>